<protein>
    <submittedName>
        <fullName evidence="2">Uncharacterized protein</fullName>
    </submittedName>
</protein>
<dbReference type="InterPro" id="IPR027409">
    <property type="entry name" value="GroEL-like_apical_dom_sf"/>
</dbReference>
<evidence type="ECO:0000256" key="1">
    <source>
        <dbReference type="SAM" id="MobiDB-lite"/>
    </source>
</evidence>
<dbReference type="AlphaFoldDB" id="A0A6L2NVX6"/>
<sequence length="169" mass="18940">MLMAVPVKAPAFGKRESHFLDDIAIHTGGNESCYGFLATMIWEDAVQELGITTMRGCQTLNIDQALENFKSHVGVGSWFSSLEYASNTFLIDKKVVWVDIEGVPLKIIVNGKVFWICAKEVCGWVLDFLEDEEEGDESDKDTFDDEFGKDNSKAHMNFNSEGDSDKEEI</sequence>
<organism evidence="2">
    <name type="scientific">Tanacetum cinerariifolium</name>
    <name type="common">Dalmatian daisy</name>
    <name type="synonym">Chrysanthemum cinerariifolium</name>
    <dbReference type="NCBI Taxonomy" id="118510"/>
    <lineage>
        <taxon>Eukaryota</taxon>
        <taxon>Viridiplantae</taxon>
        <taxon>Streptophyta</taxon>
        <taxon>Embryophyta</taxon>
        <taxon>Tracheophyta</taxon>
        <taxon>Spermatophyta</taxon>
        <taxon>Magnoliopsida</taxon>
        <taxon>eudicotyledons</taxon>
        <taxon>Gunneridae</taxon>
        <taxon>Pentapetalae</taxon>
        <taxon>asterids</taxon>
        <taxon>campanulids</taxon>
        <taxon>Asterales</taxon>
        <taxon>Asteraceae</taxon>
        <taxon>Asteroideae</taxon>
        <taxon>Anthemideae</taxon>
        <taxon>Anthemidinae</taxon>
        <taxon>Tanacetum</taxon>
    </lineage>
</organism>
<dbReference type="SUPFAM" id="SSF52029">
    <property type="entry name" value="GroEL apical domain-like"/>
    <property type="match status" value="1"/>
</dbReference>
<accession>A0A6L2NVX6</accession>
<feature type="compositionally biased region" description="Acidic residues" evidence="1">
    <location>
        <begin position="133"/>
        <end position="145"/>
    </location>
</feature>
<name>A0A6L2NVX6_TANCI</name>
<reference evidence="2" key="1">
    <citation type="journal article" date="2019" name="Sci. Rep.">
        <title>Draft genome of Tanacetum cinerariifolium, the natural source of mosquito coil.</title>
        <authorList>
            <person name="Yamashiro T."/>
            <person name="Shiraishi A."/>
            <person name="Satake H."/>
            <person name="Nakayama K."/>
        </authorList>
    </citation>
    <scope>NUCLEOTIDE SEQUENCE</scope>
</reference>
<comment type="caution">
    <text evidence="2">The sequence shown here is derived from an EMBL/GenBank/DDBJ whole genome shotgun (WGS) entry which is preliminary data.</text>
</comment>
<evidence type="ECO:0000313" key="2">
    <source>
        <dbReference type="EMBL" id="GEU90313.1"/>
    </source>
</evidence>
<proteinExistence type="predicted"/>
<gene>
    <name evidence="2" type="ORF">Tci_062291</name>
</gene>
<feature type="region of interest" description="Disordered" evidence="1">
    <location>
        <begin position="133"/>
        <end position="169"/>
    </location>
</feature>
<dbReference type="EMBL" id="BKCJ010010158">
    <property type="protein sequence ID" value="GEU90313.1"/>
    <property type="molecule type" value="Genomic_DNA"/>
</dbReference>